<reference evidence="1 2" key="1">
    <citation type="journal article" date="2004" name="Appl. Environ. Microbiol.">
        <title>Mineralization of individual congeners of linear alkylbenzenesulfonate by defined pairs of heterotrophic bacteria.</title>
        <authorList>
            <person name="Schleheck D."/>
            <person name="Knepper T.P."/>
            <person name="Fischer K."/>
            <person name="Cook A.M."/>
        </authorList>
    </citation>
    <scope>NUCLEOTIDE SEQUENCE [LARGE SCALE GENOMIC DNA]</scope>
    <source>
        <strain evidence="2">DSM 14801 / SPH-1</strain>
    </source>
</reference>
<evidence type="ECO:0000313" key="1">
    <source>
        <dbReference type="EMBL" id="ABX34576.1"/>
    </source>
</evidence>
<dbReference type="EMBL" id="CP000884">
    <property type="protein sequence ID" value="ABX34576.1"/>
    <property type="molecule type" value="Genomic_DNA"/>
</dbReference>
<dbReference type="AlphaFoldDB" id="A9BYN3"/>
<dbReference type="Proteomes" id="UP000000784">
    <property type="component" value="Chromosome"/>
</dbReference>
<gene>
    <name evidence="1" type="ordered locus">Daci_1936</name>
</gene>
<name>A9BYN3_DELAS</name>
<evidence type="ECO:0000313" key="2">
    <source>
        <dbReference type="Proteomes" id="UP000000784"/>
    </source>
</evidence>
<dbReference type="GeneID" id="31503013"/>
<dbReference type="RefSeq" id="WP_012203861.1">
    <property type="nucleotide sequence ID" value="NC_010002.1"/>
</dbReference>
<dbReference type="HOGENOM" id="CLU_2842540_0_0_4"/>
<reference evidence="2" key="2">
    <citation type="submission" date="2007-11" db="EMBL/GenBank/DDBJ databases">
        <title>Complete sequence of Delftia acidovorans DSM 14801 / SPH-1.</title>
        <authorList>
            <person name="Copeland A."/>
            <person name="Lucas S."/>
            <person name="Lapidus A."/>
            <person name="Barry K."/>
            <person name="Glavina del Rio T."/>
            <person name="Dalin E."/>
            <person name="Tice H."/>
            <person name="Pitluck S."/>
            <person name="Lowry S."/>
            <person name="Clum A."/>
            <person name="Schmutz J."/>
            <person name="Larimer F."/>
            <person name="Land M."/>
            <person name="Hauser L."/>
            <person name="Kyrpides N."/>
            <person name="Kim E."/>
            <person name="Schleheck D."/>
            <person name="Richardson P."/>
        </authorList>
    </citation>
    <scope>NUCLEOTIDE SEQUENCE [LARGE SCALE GENOMIC DNA]</scope>
    <source>
        <strain evidence="2">DSM 14801 / SPH-1</strain>
    </source>
</reference>
<organism evidence="1 2">
    <name type="scientific">Delftia acidovorans (strain DSM 14801 / SPH-1)</name>
    <dbReference type="NCBI Taxonomy" id="398578"/>
    <lineage>
        <taxon>Bacteria</taxon>
        <taxon>Pseudomonadati</taxon>
        <taxon>Pseudomonadota</taxon>
        <taxon>Betaproteobacteria</taxon>
        <taxon>Burkholderiales</taxon>
        <taxon>Comamonadaceae</taxon>
        <taxon>Delftia</taxon>
    </lineage>
</organism>
<proteinExistence type="predicted"/>
<accession>A9BYN3</accession>
<protein>
    <submittedName>
        <fullName evidence="1">Uncharacterized protein</fullName>
    </submittedName>
</protein>
<dbReference type="KEGG" id="dac:Daci_1936"/>
<sequence>MSTTPAHMVIQFWVVSALYASECHWLSWLYRRDSTLGRVRRYANAARARAVVVYDRVLNQEDLID</sequence>
<dbReference type="STRING" id="398578.Daci_1936"/>
<keyword evidence="2" id="KW-1185">Reference proteome</keyword>